<dbReference type="InterPro" id="IPR051678">
    <property type="entry name" value="AGP_Transferase"/>
</dbReference>
<dbReference type="OrthoDB" id="2906425at2759"/>
<dbReference type="InterPro" id="IPR002575">
    <property type="entry name" value="Aminoglycoside_PTrfase"/>
</dbReference>
<dbReference type="HOGENOM" id="CLU_021768_10_0_1"/>
<dbReference type="RefSeq" id="XP_003009869.1">
    <property type="nucleotide sequence ID" value="XM_003009823.1"/>
</dbReference>
<dbReference type="PANTHER" id="PTHR21310:SF58">
    <property type="entry name" value="AMINOGLYCOSIDE PHOSPHOTRANSFERASE DOMAIN-CONTAINING PROTEIN"/>
    <property type="match status" value="1"/>
</dbReference>
<dbReference type="SUPFAM" id="SSF56112">
    <property type="entry name" value="Protein kinase-like (PK-like)"/>
    <property type="match status" value="1"/>
</dbReference>
<keyword evidence="5" id="KW-1185">Reference proteome</keyword>
<dbReference type="InterPro" id="IPR011009">
    <property type="entry name" value="Kinase-like_dom_sf"/>
</dbReference>
<organism evidence="4 5">
    <name type="scientific">Arthroderma benhamiae (strain ATCC MYA-4681 / CBS 112371)</name>
    <name type="common">Trichophyton mentagrophytes</name>
    <dbReference type="NCBI Taxonomy" id="663331"/>
    <lineage>
        <taxon>Eukaryota</taxon>
        <taxon>Fungi</taxon>
        <taxon>Dikarya</taxon>
        <taxon>Ascomycota</taxon>
        <taxon>Pezizomycotina</taxon>
        <taxon>Eurotiomycetes</taxon>
        <taxon>Eurotiomycetidae</taxon>
        <taxon>Onygenales</taxon>
        <taxon>Arthrodermataceae</taxon>
        <taxon>Trichophyton</taxon>
    </lineage>
</organism>
<dbReference type="Pfam" id="PF01636">
    <property type="entry name" value="APH"/>
    <property type="match status" value="1"/>
</dbReference>
<reference evidence="5" key="1">
    <citation type="journal article" date="2011" name="Genome Biol.">
        <title>Comparative and functional genomics provide insights into the pathogenicity of dermatophytic fungi.</title>
        <authorList>
            <person name="Burmester A."/>
            <person name="Shelest E."/>
            <person name="Gloeckner G."/>
            <person name="Heddergott C."/>
            <person name="Schindler S."/>
            <person name="Staib P."/>
            <person name="Heidel A."/>
            <person name="Felder M."/>
            <person name="Petzold A."/>
            <person name="Szafranski K."/>
            <person name="Feuermann M."/>
            <person name="Pedruzzi I."/>
            <person name="Priebe S."/>
            <person name="Groth M."/>
            <person name="Winkler R."/>
            <person name="Li W."/>
            <person name="Kniemeyer O."/>
            <person name="Schroeckh V."/>
            <person name="Hertweck C."/>
            <person name="Hube B."/>
            <person name="White T.C."/>
            <person name="Platzer M."/>
            <person name="Guthke R."/>
            <person name="Heitman J."/>
            <person name="Woestemeyer J."/>
            <person name="Zipfel P.F."/>
            <person name="Monod M."/>
            <person name="Brakhage A.A."/>
        </authorList>
    </citation>
    <scope>NUCLEOTIDE SEQUENCE [LARGE SCALE GENOMIC DNA]</scope>
    <source>
        <strain evidence="5">ATCC MYA-4681 / CBS 112371</strain>
    </source>
</reference>
<dbReference type="GeneID" id="9525220"/>
<dbReference type="KEGG" id="abe:ARB_03918"/>
<feature type="region of interest" description="Disordered" evidence="1">
    <location>
        <begin position="129"/>
        <end position="153"/>
    </location>
</feature>
<evidence type="ECO:0000256" key="2">
    <source>
        <dbReference type="SAM" id="Phobius"/>
    </source>
</evidence>
<evidence type="ECO:0000256" key="1">
    <source>
        <dbReference type="SAM" id="MobiDB-lite"/>
    </source>
</evidence>
<evidence type="ECO:0000313" key="5">
    <source>
        <dbReference type="Proteomes" id="UP000008866"/>
    </source>
</evidence>
<dbReference type="eggNOG" id="ENOG502S1T8">
    <property type="taxonomic scope" value="Eukaryota"/>
</dbReference>
<dbReference type="Gene3D" id="3.90.1200.10">
    <property type="match status" value="1"/>
</dbReference>
<evidence type="ECO:0000313" key="4">
    <source>
        <dbReference type="EMBL" id="EFE29224.1"/>
    </source>
</evidence>
<keyword evidence="2" id="KW-1133">Transmembrane helix</keyword>
<keyword evidence="2" id="KW-0812">Transmembrane</keyword>
<dbReference type="OMA" id="WVFFLPH"/>
<name>D4B611_ARTBC</name>
<dbReference type="CDD" id="cd05120">
    <property type="entry name" value="APH_ChoK_like"/>
    <property type="match status" value="1"/>
</dbReference>
<comment type="caution">
    <text evidence="4">The sequence shown here is derived from an EMBL/GenBank/DDBJ whole genome shotgun (WGS) entry which is preliminary data.</text>
</comment>
<sequence>MNVLLKPCLPPNQKAASEACRAISLDQAVNYLSFFLGVSTAVVLALPVIYFFGRNQSPPASSDTCLCSPELDDDARKGDCEVDGDALSGFITLNESSTADLHAKLKWNRAVDLSKFFIRWGRKYPSDRRRLEEERSRKSQTCRGSNTPNTRQIQDAFEVPTEIPVVLRPLAPEVHTLLQKYGCERDCLSSSSDDDKVSVRFALSRALRNGKVLWGHFSRAVIQLDERTVVKLGHNLLLTDADITAYIQSLTNDIPAPRPLGAISIGKTTYMFMTFIEGSSLDKLWSSLSTEEKISIQDQLDVILEKLRMLPLPSHFLGSGNPPYCIDCRMWKRTSPQQIENEAQFNEFLVSGNHPPTMGPYIKFVHSMLRSDHRIVMTHGDLHPRNIMVSKDRDQSIRVTGLVDWELGGAYPEYWEFTKSLNTMLPVRTGDWVFFLPHKGMGKYFAEFAIDQFVEKLVS</sequence>
<keyword evidence="2" id="KW-0472">Membrane</keyword>
<feature type="domain" description="Aminoglycoside phosphotransferase" evidence="3">
    <location>
        <begin position="248"/>
        <end position="423"/>
    </location>
</feature>
<protein>
    <recommendedName>
        <fullName evidence="3">Aminoglycoside phosphotransferase domain-containing protein</fullName>
    </recommendedName>
</protein>
<proteinExistence type="predicted"/>
<feature type="transmembrane region" description="Helical" evidence="2">
    <location>
        <begin position="31"/>
        <end position="52"/>
    </location>
</feature>
<dbReference type="Proteomes" id="UP000008866">
    <property type="component" value="Unassembled WGS sequence"/>
</dbReference>
<evidence type="ECO:0000259" key="3">
    <source>
        <dbReference type="Pfam" id="PF01636"/>
    </source>
</evidence>
<feature type="compositionally biased region" description="Polar residues" evidence="1">
    <location>
        <begin position="139"/>
        <end position="153"/>
    </location>
</feature>
<gene>
    <name evidence="4" type="ORF">ARB_03918</name>
</gene>
<dbReference type="EMBL" id="ABSU01000052">
    <property type="protein sequence ID" value="EFE29224.1"/>
    <property type="molecule type" value="Genomic_DNA"/>
</dbReference>
<dbReference type="AlphaFoldDB" id="D4B611"/>
<accession>D4B611</accession>
<dbReference type="PANTHER" id="PTHR21310">
    <property type="entry name" value="AMINOGLYCOSIDE PHOSPHOTRANSFERASE-RELATED-RELATED"/>
    <property type="match status" value="1"/>
</dbReference>